<name>A0A830F7I0_9EURY</name>
<evidence type="ECO:0008006" key="4">
    <source>
        <dbReference type="Google" id="ProtNLM"/>
    </source>
</evidence>
<dbReference type="SUPFAM" id="SSF56784">
    <property type="entry name" value="HAD-like"/>
    <property type="match status" value="1"/>
</dbReference>
<dbReference type="Pfam" id="PF00702">
    <property type="entry name" value="Hydrolase"/>
    <property type="match status" value="1"/>
</dbReference>
<comment type="similarity">
    <text evidence="1">Belongs to the HAD-like hydrolase superfamily.</text>
</comment>
<dbReference type="GO" id="GO:0006281">
    <property type="term" value="P:DNA repair"/>
    <property type="evidence" value="ECO:0007669"/>
    <property type="project" value="TreeGrafter"/>
</dbReference>
<dbReference type="EMBL" id="BMPG01000001">
    <property type="protein sequence ID" value="GGL48389.1"/>
    <property type="molecule type" value="Genomic_DNA"/>
</dbReference>
<proteinExistence type="inferred from homology"/>
<reference evidence="2" key="2">
    <citation type="submission" date="2020-09" db="EMBL/GenBank/DDBJ databases">
        <authorList>
            <person name="Sun Q."/>
            <person name="Ohkuma M."/>
        </authorList>
    </citation>
    <scope>NUCLEOTIDE SEQUENCE</scope>
    <source>
        <strain evidence="2">JCM 19596</strain>
    </source>
</reference>
<dbReference type="InterPro" id="IPR036412">
    <property type="entry name" value="HAD-like_sf"/>
</dbReference>
<keyword evidence="3" id="KW-1185">Reference proteome</keyword>
<dbReference type="Gene3D" id="1.10.150.240">
    <property type="entry name" value="Putative phosphatase, domain 2"/>
    <property type="match status" value="1"/>
</dbReference>
<dbReference type="RefSeq" id="WP_188975179.1">
    <property type="nucleotide sequence ID" value="NZ_BMPG01000001.1"/>
</dbReference>
<dbReference type="SFLD" id="SFLDS00003">
    <property type="entry name" value="Haloacid_Dehalogenase"/>
    <property type="match status" value="1"/>
</dbReference>
<sequence>MTDESAADADKSELRYDAVFWDIGGVLLDLDSVRASHEAFLREFLAARDVEVSVADALAEWREVVGAHFRERDGTAFRSALEGYGKGVDAIVGEHVPRDAWFPAFREAGREHLRATPRARGVLERLHRDGVYQAVVSDVDDEECAFILDHLGLAPFLDDVTTSESVGRTKPDDAMFEAALEKSPHSPEKTVMVGDRYDHDVAGAAAHGIRPVAFGADDGPAVAHRITDLAEVLEVLGVDD</sequence>
<evidence type="ECO:0000256" key="1">
    <source>
        <dbReference type="ARBA" id="ARBA00007958"/>
    </source>
</evidence>
<dbReference type="Proteomes" id="UP000607197">
    <property type="component" value="Unassembled WGS sequence"/>
</dbReference>
<dbReference type="InterPro" id="IPR023214">
    <property type="entry name" value="HAD_sf"/>
</dbReference>
<evidence type="ECO:0000313" key="2">
    <source>
        <dbReference type="EMBL" id="GGL48389.1"/>
    </source>
</evidence>
<reference evidence="2" key="1">
    <citation type="journal article" date="2014" name="Int. J. Syst. Evol. Microbiol.">
        <title>Complete genome sequence of Corynebacterium casei LMG S-19264T (=DSM 44701T), isolated from a smear-ripened cheese.</title>
        <authorList>
            <consortium name="US DOE Joint Genome Institute (JGI-PGF)"/>
            <person name="Walter F."/>
            <person name="Albersmeier A."/>
            <person name="Kalinowski J."/>
            <person name="Ruckert C."/>
        </authorList>
    </citation>
    <scope>NUCLEOTIDE SEQUENCE</scope>
    <source>
        <strain evidence="2">JCM 19596</strain>
    </source>
</reference>
<dbReference type="GO" id="GO:0008967">
    <property type="term" value="F:phosphoglycolate phosphatase activity"/>
    <property type="evidence" value="ECO:0007669"/>
    <property type="project" value="TreeGrafter"/>
</dbReference>
<dbReference type="AlphaFoldDB" id="A0A830F7I0"/>
<dbReference type="OrthoDB" id="27736at2157"/>
<organism evidence="2 3">
    <name type="scientific">Halocalculus aciditolerans</name>
    <dbReference type="NCBI Taxonomy" id="1383812"/>
    <lineage>
        <taxon>Archaea</taxon>
        <taxon>Methanobacteriati</taxon>
        <taxon>Methanobacteriota</taxon>
        <taxon>Stenosarchaea group</taxon>
        <taxon>Halobacteria</taxon>
        <taxon>Halobacteriales</taxon>
        <taxon>Halobacteriaceae</taxon>
        <taxon>Halocalculus</taxon>
    </lineage>
</organism>
<dbReference type="Gene3D" id="3.40.50.1000">
    <property type="entry name" value="HAD superfamily/HAD-like"/>
    <property type="match status" value="1"/>
</dbReference>
<dbReference type="SFLD" id="SFLDG01129">
    <property type="entry name" value="C1.5:_HAD__Beta-PGM__Phosphata"/>
    <property type="match status" value="1"/>
</dbReference>
<dbReference type="InterPro" id="IPR006439">
    <property type="entry name" value="HAD-SF_hydro_IA"/>
</dbReference>
<dbReference type="InterPro" id="IPR050155">
    <property type="entry name" value="HAD-like_hydrolase_sf"/>
</dbReference>
<comment type="caution">
    <text evidence="2">The sequence shown here is derived from an EMBL/GenBank/DDBJ whole genome shotgun (WGS) entry which is preliminary data.</text>
</comment>
<dbReference type="NCBIfam" id="TIGR01549">
    <property type="entry name" value="HAD-SF-IA-v1"/>
    <property type="match status" value="1"/>
</dbReference>
<accession>A0A830F7I0</accession>
<gene>
    <name evidence="2" type="ORF">GCM10009039_03240</name>
</gene>
<dbReference type="InterPro" id="IPR023198">
    <property type="entry name" value="PGP-like_dom2"/>
</dbReference>
<dbReference type="PANTHER" id="PTHR43434">
    <property type="entry name" value="PHOSPHOGLYCOLATE PHOSPHATASE"/>
    <property type="match status" value="1"/>
</dbReference>
<protein>
    <recommendedName>
        <fullName evidence="4">HAD family hydrolase</fullName>
    </recommendedName>
</protein>
<dbReference type="PANTHER" id="PTHR43434:SF1">
    <property type="entry name" value="PHOSPHOGLYCOLATE PHOSPHATASE"/>
    <property type="match status" value="1"/>
</dbReference>
<evidence type="ECO:0000313" key="3">
    <source>
        <dbReference type="Proteomes" id="UP000607197"/>
    </source>
</evidence>